<dbReference type="EMBL" id="HG001640">
    <property type="protein sequence ID" value="CDF33315.1"/>
    <property type="molecule type" value="Genomic_DNA"/>
</dbReference>
<reference evidence="2" key="1">
    <citation type="journal article" date="2013" name="Proc. Natl. Acad. Sci. U.S.A.">
        <title>Genome structure and metabolic features in the red seaweed Chondrus crispus shed light on evolution of the Archaeplastida.</title>
        <authorList>
            <person name="Collen J."/>
            <person name="Porcel B."/>
            <person name="Carre W."/>
            <person name="Ball S.G."/>
            <person name="Chaparro C."/>
            <person name="Tonon T."/>
            <person name="Barbeyron T."/>
            <person name="Michel G."/>
            <person name="Noel B."/>
            <person name="Valentin K."/>
            <person name="Elias M."/>
            <person name="Artiguenave F."/>
            <person name="Arun A."/>
            <person name="Aury J.M."/>
            <person name="Barbosa-Neto J.F."/>
            <person name="Bothwell J.H."/>
            <person name="Bouget F.Y."/>
            <person name="Brillet L."/>
            <person name="Cabello-Hurtado F."/>
            <person name="Capella-Gutierrez S."/>
            <person name="Charrier B."/>
            <person name="Cladiere L."/>
            <person name="Cock J.M."/>
            <person name="Coelho S.M."/>
            <person name="Colleoni C."/>
            <person name="Czjzek M."/>
            <person name="Da Silva C."/>
            <person name="Delage L."/>
            <person name="Denoeud F."/>
            <person name="Deschamps P."/>
            <person name="Dittami S.M."/>
            <person name="Gabaldon T."/>
            <person name="Gachon C.M."/>
            <person name="Groisillier A."/>
            <person name="Herve C."/>
            <person name="Jabbari K."/>
            <person name="Katinka M."/>
            <person name="Kloareg B."/>
            <person name="Kowalczyk N."/>
            <person name="Labadie K."/>
            <person name="Leblanc C."/>
            <person name="Lopez P.J."/>
            <person name="McLachlan D.H."/>
            <person name="Meslet-Cladiere L."/>
            <person name="Moustafa A."/>
            <person name="Nehr Z."/>
            <person name="Nyvall Collen P."/>
            <person name="Panaud O."/>
            <person name="Partensky F."/>
            <person name="Poulain J."/>
            <person name="Rensing S.A."/>
            <person name="Rousvoal S."/>
            <person name="Samson G."/>
            <person name="Symeonidi A."/>
            <person name="Weissenbach J."/>
            <person name="Zambounis A."/>
            <person name="Wincker P."/>
            <person name="Boyen C."/>
        </authorList>
    </citation>
    <scope>NUCLEOTIDE SEQUENCE [LARGE SCALE GENOMIC DNA]</scope>
    <source>
        <strain evidence="2">cv. Stackhouse</strain>
    </source>
</reference>
<evidence type="ECO:0000313" key="2">
    <source>
        <dbReference type="Proteomes" id="UP000012073"/>
    </source>
</evidence>
<dbReference type="AlphaFoldDB" id="R7Q769"/>
<dbReference type="Proteomes" id="UP000012073">
    <property type="component" value="Unassembled WGS sequence"/>
</dbReference>
<evidence type="ECO:0000313" key="1">
    <source>
        <dbReference type="EMBL" id="CDF33315.1"/>
    </source>
</evidence>
<name>R7Q769_CHOCR</name>
<accession>R7Q769</accession>
<organism evidence="1 2">
    <name type="scientific">Chondrus crispus</name>
    <name type="common">Carrageen Irish moss</name>
    <name type="synonym">Polymorpha crispa</name>
    <dbReference type="NCBI Taxonomy" id="2769"/>
    <lineage>
        <taxon>Eukaryota</taxon>
        <taxon>Rhodophyta</taxon>
        <taxon>Florideophyceae</taxon>
        <taxon>Rhodymeniophycidae</taxon>
        <taxon>Gigartinales</taxon>
        <taxon>Gigartinaceae</taxon>
        <taxon>Chondrus</taxon>
    </lineage>
</organism>
<proteinExistence type="predicted"/>
<gene>
    <name evidence="1" type="ORF">CHC_T00002121001</name>
</gene>
<keyword evidence="2" id="KW-1185">Reference proteome</keyword>
<dbReference type="GeneID" id="17320832"/>
<dbReference type="Gramene" id="CDF33315">
    <property type="protein sequence ID" value="CDF33315"/>
    <property type="gene ID" value="CHC_T00002121001"/>
</dbReference>
<dbReference type="RefSeq" id="XP_005713118.1">
    <property type="nucleotide sequence ID" value="XM_005713061.1"/>
</dbReference>
<dbReference type="KEGG" id="ccp:CHC_T00002121001"/>
<sequence length="102" mass="11229">MEGLNKHISDFLFLALVNREAHCPAIASTIRSPSLENNVAYSLIVRSNKAFLTRSYVMKSHSVSSPSEKKASLPRPLPFASLHFTSPPLPTHKSEKLAIVSN</sequence>
<protein>
    <submittedName>
        <fullName evidence="1">Uncharacterized protein</fullName>
    </submittedName>
</protein>